<proteinExistence type="inferred from homology"/>
<organism evidence="11 12">
    <name type="scientific">Cronobacter turicensis (strain DSM 18703 / CCUG 55852 / LMG 23827 / z3032)</name>
    <dbReference type="NCBI Taxonomy" id="693216"/>
    <lineage>
        <taxon>Bacteria</taxon>
        <taxon>Pseudomonadati</taxon>
        <taxon>Pseudomonadota</taxon>
        <taxon>Gammaproteobacteria</taxon>
        <taxon>Enterobacterales</taxon>
        <taxon>Enterobacteriaceae</taxon>
        <taxon>Cronobacter</taxon>
    </lineage>
</organism>
<evidence type="ECO:0000256" key="1">
    <source>
        <dbReference type="ARBA" id="ARBA00022729"/>
    </source>
</evidence>
<dbReference type="PROSITE" id="PS51257">
    <property type="entry name" value="PROKAR_LIPOPROTEIN"/>
    <property type="match status" value="1"/>
</dbReference>
<dbReference type="GO" id="GO:0008360">
    <property type="term" value="P:regulation of cell shape"/>
    <property type="evidence" value="ECO:0007669"/>
    <property type="project" value="UniProtKB-KW"/>
</dbReference>
<evidence type="ECO:0000256" key="7">
    <source>
        <dbReference type="ARBA" id="ARBA00023288"/>
    </source>
</evidence>
<dbReference type="GO" id="GO:0042597">
    <property type="term" value="C:periplasmic space"/>
    <property type="evidence" value="ECO:0007669"/>
    <property type="project" value="InterPro"/>
</dbReference>
<keyword evidence="4 8" id="KW-0472">Membrane</keyword>
<evidence type="ECO:0000256" key="6">
    <source>
        <dbReference type="ARBA" id="ARBA00023237"/>
    </source>
</evidence>
<keyword evidence="6 8" id="KW-0998">Cell outer membrane</keyword>
<evidence type="ECO:0000256" key="3">
    <source>
        <dbReference type="ARBA" id="ARBA00022984"/>
    </source>
</evidence>
<dbReference type="Proteomes" id="UP000002069">
    <property type="component" value="Chromosome"/>
</dbReference>
<name>C9XU49_CROTZ</name>
<dbReference type="KEGG" id="ctu:CTU_04320"/>
<keyword evidence="2 8" id="KW-0133">Cell shape</keyword>
<evidence type="ECO:0000313" key="12">
    <source>
        <dbReference type="Proteomes" id="UP000002069"/>
    </source>
</evidence>
<evidence type="ECO:0000256" key="8">
    <source>
        <dbReference type="HAMAP-Rule" id="MF_01890"/>
    </source>
</evidence>
<dbReference type="Gene3D" id="1.25.40.650">
    <property type="match status" value="1"/>
</dbReference>
<dbReference type="CDD" id="cd06339">
    <property type="entry name" value="PBP1_YraM_LppC_lipoprotein-like"/>
    <property type="match status" value="1"/>
</dbReference>
<dbReference type="InterPro" id="IPR007443">
    <property type="entry name" value="LpoA"/>
</dbReference>
<dbReference type="PATRIC" id="fig|693216.3.peg.416"/>
<comment type="subcellular location">
    <subcellularLocation>
        <location evidence="8">Cell outer membrane</location>
        <topology evidence="8">Lipid-anchor</topology>
        <orientation evidence="8">Periplasmic side</orientation>
    </subcellularLocation>
</comment>
<dbReference type="EMBL" id="FN543093">
    <property type="protein sequence ID" value="CBA27446.1"/>
    <property type="molecule type" value="Genomic_DNA"/>
</dbReference>
<feature type="compositionally biased region" description="Low complexity" evidence="9">
    <location>
        <begin position="291"/>
        <end position="310"/>
    </location>
</feature>
<feature type="region of interest" description="Disordered" evidence="9">
    <location>
        <begin position="291"/>
        <end position="354"/>
    </location>
</feature>
<evidence type="ECO:0000256" key="4">
    <source>
        <dbReference type="ARBA" id="ARBA00023136"/>
    </source>
</evidence>
<gene>
    <name evidence="11" type="primary">yraM</name>
    <name evidence="8" type="synonym">lpoA</name>
    <name evidence="11" type="ordered locus">Ctu_04320</name>
</gene>
<dbReference type="Gene3D" id="3.40.50.2300">
    <property type="match status" value="3"/>
</dbReference>
<dbReference type="GO" id="GO:0009252">
    <property type="term" value="P:peptidoglycan biosynthetic process"/>
    <property type="evidence" value="ECO:0007669"/>
    <property type="project" value="UniProtKB-UniRule"/>
</dbReference>
<dbReference type="SUPFAM" id="SSF53822">
    <property type="entry name" value="Periplasmic binding protein-like I"/>
    <property type="match status" value="1"/>
</dbReference>
<reference evidence="12" key="2">
    <citation type="journal article" date="2011" name="J. Bacteriol.">
        <title>Complete genome sequence of Cronobacter turicensis LMG 23827, a food-borne pathogen causing deaths in neonates.</title>
        <authorList>
            <person name="Stephan R."/>
            <person name="Lehner A."/>
            <person name="Tischler P."/>
            <person name="Rattei T."/>
        </authorList>
    </citation>
    <scope>NUCLEOTIDE SEQUENCE [LARGE SCALE GENOMIC DNA]</scope>
    <source>
        <strain evidence="12">DSM 18703 / CCUG 55852 / LMG 23827 / z3032</strain>
    </source>
</reference>
<evidence type="ECO:0000256" key="5">
    <source>
        <dbReference type="ARBA" id="ARBA00023139"/>
    </source>
</evidence>
<comment type="similarity">
    <text evidence="8">Belongs to the LpoA family.</text>
</comment>
<sequence length="682" mass="72493">MVPSKFSGSKAARCLPVLLAALFFAGCGTQTPDQSTAHMQGEAKADSSFYLHQMEQSRDDSKTNWQLLAIRALLGEGKRERAITLYGELPQNLTDAQRREASLLEAQIKVAQQDYQGAIAMLDKISPADLNDEQKARYWQAKIDASQGRPSLELLRALIAQEPLLQGPSKQKNIDATWQALSQMSADQAKALVINADENTLQGWLDLQRVWFDNRNDPKMLQAGVKDWQTRYPQNPGAKMLPTQLANLQNYKPASADKIALLLPLNGQAAVFGRAIQQGFEAAKNAGTSPVAVQSPAQADSAAQPANSAQTPPTDGVASPAAAPVDDLAAQPDAQESAQPTQQPVESQPVAAAPANPAAEIKVYDTSSQPITQILAQAQQDGTSLIVGPLLKESVDGVLKSGTPLNVLALNQPETVQNRPNVCYFALSPEDEAADAAAHIWQEGKRAPLLLVPYSALGDRVTKAFADRWAQLGGGTVLQQKFGSVNELKMNINGGTGIALTGSPVAASLPQQQPVTIGGLSIPAPPTDAQITAGSSGNVDAVYIVATPSEIALIKPMIAMRAGSHSGAALYASSRSAQGGSGPDFRLEMEGLEFSDIPMLTGSNPALQQQALSAVNNDYSLARLYAMGVDAWSLANHFSQMRQVPGFQLSGNTGALSATQDCVINRKLTWLKYQQGQLVPAN</sequence>
<dbReference type="InterPro" id="IPR028082">
    <property type="entry name" value="Peripla_BP_I"/>
</dbReference>
<protein>
    <recommendedName>
        <fullName evidence="8">Penicillin-binding protein activator LpoA</fullName>
        <shortName evidence="8">PBP activator LpoA</shortName>
    </recommendedName>
</protein>
<keyword evidence="1 8" id="KW-0732">Signal</keyword>
<keyword evidence="12" id="KW-1185">Reference proteome</keyword>
<feature type="signal peptide" evidence="10">
    <location>
        <begin position="1"/>
        <end position="25"/>
    </location>
</feature>
<keyword evidence="7 8" id="KW-0449">Lipoprotein</keyword>
<accession>C9XU49</accession>
<dbReference type="Gene3D" id="1.25.40.10">
    <property type="entry name" value="Tetratricopeptide repeat domain"/>
    <property type="match status" value="1"/>
</dbReference>
<dbReference type="HAMAP" id="MF_01890">
    <property type="entry name" value="LpoA"/>
    <property type="match status" value="1"/>
</dbReference>
<dbReference type="GO" id="GO:0030234">
    <property type="term" value="F:enzyme regulator activity"/>
    <property type="evidence" value="ECO:0007669"/>
    <property type="project" value="UniProtKB-UniRule"/>
</dbReference>
<dbReference type="GO" id="GO:0004553">
    <property type="term" value="F:hydrolase activity, hydrolyzing O-glycosyl compounds"/>
    <property type="evidence" value="ECO:0007669"/>
    <property type="project" value="InterPro"/>
</dbReference>
<dbReference type="InterPro" id="IPR008939">
    <property type="entry name" value="Lytic_TGlycosylase_superhlx_U"/>
</dbReference>
<dbReference type="AlphaFoldDB" id="C9XU49"/>
<comment type="function">
    <text evidence="8">Regulator of peptidoglycan synthesis that is essential for the function of penicillin-binding protein 1A (PBP1a).</text>
</comment>
<evidence type="ECO:0000256" key="10">
    <source>
        <dbReference type="SAM" id="SignalP"/>
    </source>
</evidence>
<reference evidence="11 12" key="1">
    <citation type="journal article" date="2010" name="J. Bacteriol.">
        <title>Complete Genome Sequence of Cronobacter turicensis LMG 23827, a foodborne pathogen causing deaths in neonates.</title>
        <authorList>
            <person name="Stephan R."/>
            <person name="Lehner A."/>
            <person name="Tischler P."/>
            <person name="Rattei T."/>
        </authorList>
    </citation>
    <scope>NUCLEOTIDE SEQUENCE [LARGE SCALE GENOMIC DNA]</scope>
    <source>
        <strain evidence="12">DSM 18703 / CCUG 55852 / LMG 23827 / z3032</strain>
    </source>
</reference>
<dbReference type="GO" id="GO:0031241">
    <property type="term" value="C:periplasmic side of cell outer membrane"/>
    <property type="evidence" value="ECO:0007669"/>
    <property type="project" value="UniProtKB-UniRule"/>
</dbReference>
<dbReference type="PANTHER" id="PTHR38038:SF1">
    <property type="entry name" value="PENICILLIN-BINDING PROTEIN ACTIVATOR LPOA"/>
    <property type="match status" value="1"/>
</dbReference>
<keyword evidence="3 8" id="KW-0573">Peptidoglycan synthesis</keyword>
<dbReference type="Pfam" id="PF04348">
    <property type="entry name" value="LppC"/>
    <property type="match status" value="2"/>
</dbReference>
<evidence type="ECO:0000256" key="2">
    <source>
        <dbReference type="ARBA" id="ARBA00022960"/>
    </source>
</evidence>
<evidence type="ECO:0000256" key="9">
    <source>
        <dbReference type="SAM" id="MobiDB-lite"/>
    </source>
</evidence>
<feature type="chain" id="PRO_5008952058" description="Penicillin-binding protein activator LpoA" evidence="10">
    <location>
        <begin position="26"/>
        <end position="682"/>
    </location>
</feature>
<dbReference type="PANTHER" id="PTHR38038">
    <property type="entry name" value="PENICILLIN-BINDING PROTEIN ACTIVATOR LPOA"/>
    <property type="match status" value="1"/>
</dbReference>
<feature type="compositionally biased region" description="Polar residues" evidence="9">
    <location>
        <begin position="334"/>
        <end position="346"/>
    </location>
</feature>
<dbReference type="SUPFAM" id="SSF48435">
    <property type="entry name" value="Bacterial muramidases"/>
    <property type="match status" value="1"/>
</dbReference>
<evidence type="ECO:0000313" key="11">
    <source>
        <dbReference type="EMBL" id="CBA27446.1"/>
    </source>
</evidence>
<keyword evidence="5 8" id="KW-0564">Palmitate</keyword>
<dbReference type="HOGENOM" id="CLU_026091_1_1_6"/>
<dbReference type="InterPro" id="IPR011990">
    <property type="entry name" value="TPR-like_helical_dom_sf"/>
</dbReference>
<comment type="subunit">
    <text evidence="8">Interacts with PBP1a.</text>
</comment>